<evidence type="ECO:0000313" key="2">
    <source>
        <dbReference type="Proteomes" id="UP000464754"/>
    </source>
</evidence>
<dbReference type="SUPFAM" id="SSF52540">
    <property type="entry name" value="P-loop containing nucleoside triphosphate hydrolases"/>
    <property type="match status" value="1"/>
</dbReference>
<dbReference type="GO" id="GO:0000725">
    <property type="term" value="P:recombinational repair"/>
    <property type="evidence" value="ECO:0007669"/>
    <property type="project" value="TreeGrafter"/>
</dbReference>
<dbReference type="EMBL" id="AP019695">
    <property type="protein sequence ID" value="BBK23743.1"/>
    <property type="molecule type" value="Genomic_DNA"/>
</dbReference>
<proteinExistence type="predicted"/>
<dbReference type="Proteomes" id="UP000464754">
    <property type="component" value="Chromosome"/>
</dbReference>
<keyword evidence="2" id="KW-1185">Reference proteome</keyword>
<evidence type="ECO:0000313" key="1">
    <source>
        <dbReference type="EMBL" id="BBK23743.1"/>
    </source>
</evidence>
<accession>A0A6N4TLX4</accession>
<sequence length="439" mass="50792">MSYEDLCKDVETISIEFVVDYSLDAKFRRVFSDSFPLILIDEYQDSYKPIVDRFINFFIAKGVGSQFGFFGDAWQTIYQTNNACGAIEHSNLEEIKKGSNFRSAPRIVKLLNDIRPDLPQQSAIDNFEGEVVVVTCDDYPGVRRSDRTFKDDLPPEELKSRLYQLSECIKKNVPKEENIKILMITHKVLATQQGYERLLAIIDDGLRDKQDPFLLFFMNTVEPIYEALSTLNMQLLFDTLGIRRYPITKKSEKTKWKEFELQLKKARDGKAIDVINTIVESKLVPIPSLVDGYYHLYFDAPDTIYGLNATIREVLDLDYSQFRAAIEFLYPEAEFSTEHGVKGEEYDNVVFVISKGWNQYQFETYAPMITGKVPIPVGKEASYERNRNLFYVCCSRPKKRLFLFVSIPLNSAFRNFLTDIVGAENIYTFNEYMDNKSVL</sequence>
<name>A0A6N4TLX4_9FIRM</name>
<dbReference type="AlphaFoldDB" id="A0A6N4TLX4"/>
<reference evidence="2" key="1">
    <citation type="submission" date="2019-05" db="EMBL/GenBank/DDBJ databases">
        <title>Complete genome sequencing of Absiella argi strain JCM 30884.</title>
        <authorList>
            <person name="Sakamoto M."/>
            <person name="Murakami T."/>
            <person name="Mori H."/>
        </authorList>
    </citation>
    <scope>NUCLEOTIDE SEQUENCE [LARGE SCALE GENOMIC DNA]</scope>
    <source>
        <strain evidence="2">JCM 30884</strain>
    </source>
</reference>
<dbReference type="GO" id="GO:0005829">
    <property type="term" value="C:cytosol"/>
    <property type="evidence" value="ECO:0007669"/>
    <property type="project" value="TreeGrafter"/>
</dbReference>
<organism evidence="1 2">
    <name type="scientific">Amedibacterium intestinale</name>
    <dbReference type="NCBI Taxonomy" id="2583452"/>
    <lineage>
        <taxon>Bacteria</taxon>
        <taxon>Bacillati</taxon>
        <taxon>Bacillota</taxon>
        <taxon>Erysipelotrichia</taxon>
        <taxon>Erysipelotrichales</taxon>
        <taxon>Erysipelotrichaceae</taxon>
        <taxon>Amedibacterium</taxon>
    </lineage>
</organism>
<dbReference type="GO" id="GO:0005524">
    <property type="term" value="F:ATP binding"/>
    <property type="evidence" value="ECO:0007669"/>
    <property type="project" value="InterPro"/>
</dbReference>
<protein>
    <submittedName>
        <fullName evidence="1">Uncharacterized protein</fullName>
    </submittedName>
</protein>
<dbReference type="GO" id="GO:0043138">
    <property type="term" value="F:3'-5' DNA helicase activity"/>
    <property type="evidence" value="ECO:0007669"/>
    <property type="project" value="TreeGrafter"/>
</dbReference>
<dbReference type="GO" id="GO:0003677">
    <property type="term" value="F:DNA binding"/>
    <property type="evidence" value="ECO:0007669"/>
    <property type="project" value="InterPro"/>
</dbReference>
<dbReference type="PANTHER" id="PTHR11070">
    <property type="entry name" value="UVRD / RECB / PCRA DNA HELICASE FAMILY MEMBER"/>
    <property type="match status" value="1"/>
</dbReference>
<dbReference type="Gene3D" id="3.40.50.300">
    <property type="entry name" value="P-loop containing nucleotide triphosphate hydrolases"/>
    <property type="match status" value="2"/>
</dbReference>
<dbReference type="InterPro" id="IPR000212">
    <property type="entry name" value="DNA_helicase_UvrD/REP"/>
</dbReference>
<dbReference type="PANTHER" id="PTHR11070:SF3">
    <property type="entry name" value="DNA 3'-5' HELICASE"/>
    <property type="match status" value="1"/>
</dbReference>
<gene>
    <name evidence="1" type="ORF">Aargi30884_26460</name>
</gene>
<dbReference type="KEGG" id="aarg:Aargi30884_26460"/>
<dbReference type="InterPro" id="IPR027417">
    <property type="entry name" value="P-loop_NTPase"/>
</dbReference>